<feature type="compositionally biased region" description="Basic and acidic residues" evidence="1">
    <location>
        <begin position="456"/>
        <end position="477"/>
    </location>
</feature>
<evidence type="ECO:0008006" key="4">
    <source>
        <dbReference type="Google" id="ProtNLM"/>
    </source>
</evidence>
<dbReference type="EMBL" id="ML994672">
    <property type="protein sequence ID" value="KAF2178854.1"/>
    <property type="molecule type" value="Genomic_DNA"/>
</dbReference>
<feature type="compositionally biased region" description="Basic and acidic residues" evidence="1">
    <location>
        <begin position="202"/>
        <end position="220"/>
    </location>
</feature>
<feature type="region of interest" description="Disordered" evidence="1">
    <location>
        <begin position="1"/>
        <end position="95"/>
    </location>
</feature>
<feature type="region of interest" description="Disordered" evidence="1">
    <location>
        <begin position="295"/>
        <end position="431"/>
    </location>
</feature>
<reference evidence="2" key="1">
    <citation type="journal article" date="2020" name="Stud. Mycol.">
        <title>101 Dothideomycetes genomes: a test case for predicting lifestyles and emergence of pathogens.</title>
        <authorList>
            <person name="Haridas S."/>
            <person name="Albert R."/>
            <person name="Binder M."/>
            <person name="Bloem J."/>
            <person name="Labutti K."/>
            <person name="Salamov A."/>
            <person name="Andreopoulos B."/>
            <person name="Baker S."/>
            <person name="Barry K."/>
            <person name="Bills G."/>
            <person name="Bluhm B."/>
            <person name="Cannon C."/>
            <person name="Castanera R."/>
            <person name="Culley D."/>
            <person name="Daum C."/>
            <person name="Ezra D."/>
            <person name="Gonzalez J."/>
            <person name="Henrissat B."/>
            <person name="Kuo A."/>
            <person name="Liang C."/>
            <person name="Lipzen A."/>
            <person name="Lutzoni F."/>
            <person name="Magnuson J."/>
            <person name="Mondo S."/>
            <person name="Nolan M."/>
            <person name="Ohm R."/>
            <person name="Pangilinan J."/>
            <person name="Park H.-J."/>
            <person name="Ramirez L."/>
            <person name="Alfaro M."/>
            <person name="Sun H."/>
            <person name="Tritt A."/>
            <person name="Yoshinaga Y."/>
            <person name="Zwiers L.-H."/>
            <person name="Turgeon B."/>
            <person name="Goodwin S."/>
            <person name="Spatafora J."/>
            <person name="Crous P."/>
            <person name="Grigoriev I."/>
        </authorList>
    </citation>
    <scope>NUCLEOTIDE SEQUENCE</scope>
    <source>
        <strain evidence="2">CBS 207.26</strain>
    </source>
</reference>
<feature type="compositionally biased region" description="Basic and acidic residues" evidence="1">
    <location>
        <begin position="625"/>
        <end position="646"/>
    </location>
</feature>
<feature type="region of interest" description="Disordered" evidence="1">
    <location>
        <begin position="552"/>
        <end position="646"/>
    </location>
</feature>
<sequence>MASPRPVSGRPPSIHAPKGQSGSQTESPLRQTSFPADQLQKKTSQDHALESEVDDDVIHIDPPSHRASKIGGAGYDPPKEDLGPEGGNTEEEGGWVVERGYGVPILASDEVEKHPEAEFRQPAVSPELERRGSGDYTLNDADGVPSYVTGRRSHSRSSSRNNSIHAGNANLQRFAGPAEHDGTGTPLESMKEYEPLFPEDETEKKPKAAADKLKRPDVARHHFPSQDVWEDTPSSLQLETTVETPEVPPEPTEPTDVHVGKVFEKPEKEEARKEYISEEDQKSFLPEHTKRFAKSHLNKDILGDMPVRPGMQQRFPSHDIWEDAPDHGQLVTTVSAPQTEDTNEYADDSPVAGKNPAPAKPSIPARPQKARDISPVDKKAPVIPDKPKPQVPTCPSKPLTKSSEKVPTLESLAEPPQPKAKPAVPARPGGSKIAALQAGFLKDLNSKLGLGPQAPKVKEPEPEKEEEAPKPLQDARKGRAKGPQRRKPTSSTSPAPAATVVAEVAVPRQKLEIAGVNTIWSVGEDGGVHVPAHEMGEKIRATLALPEKDEIVEKSEEKVDESNLPKEVVEKEEVVEPEEAELKKTVSKEEHVVEQKAVEEPEDDVGGVELEKKASAEVPVSAAAEEPKLEEPAEKKASEEAKKTAA</sequence>
<feature type="compositionally biased region" description="Basic and acidic residues" evidence="1">
    <location>
        <begin position="552"/>
        <end position="599"/>
    </location>
</feature>
<protein>
    <recommendedName>
        <fullName evidence="4">Altered inheritance of mitochondria protein 21</fullName>
    </recommendedName>
</protein>
<name>A0A6A6DH48_9PEZI</name>
<dbReference type="Proteomes" id="UP000800200">
    <property type="component" value="Unassembled WGS sequence"/>
</dbReference>
<dbReference type="OrthoDB" id="5386574at2759"/>
<dbReference type="AlphaFoldDB" id="A0A6A6DH48"/>
<evidence type="ECO:0000313" key="3">
    <source>
        <dbReference type="Proteomes" id="UP000800200"/>
    </source>
</evidence>
<evidence type="ECO:0000313" key="2">
    <source>
        <dbReference type="EMBL" id="KAF2178854.1"/>
    </source>
</evidence>
<feature type="compositionally biased region" description="Basic and acidic residues" evidence="1">
    <location>
        <begin position="39"/>
        <end position="64"/>
    </location>
</feature>
<feature type="compositionally biased region" description="Low complexity" evidence="1">
    <location>
        <begin position="489"/>
        <end position="500"/>
    </location>
</feature>
<organism evidence="2 3">
    <name type="scientific">Zopfia rhizophila CBS 207.26</name>
    <dbReference type="NCBI Taxonomy" id="1314779"/>
    <lineage>
        <taxon>Eukaryota</taxon>
        <taxon>Fungi</taxon>
        <taxon>Dikarya</taxon>
        <taxon>Ascomycota</taxon>
        <taxon>Pezizomycotina</taxon>
        <taxon>Dothideomycetes</taxon>
        <taxon>Dothideomycetes incertae sedis</taxon>
        <taxon>Zopfiaceae</taxon>
        <taxon>Zopfia</taxon>
    </lineage>
</organism>
<dbReference type="Pfam" id="PF11489">
    <property type="entry name" value="Aim21"/>
    <property type="match status" value="1"/>
</dbReference>
<gene>
    <name evidence="2" type="ORF">K469DRAFT_325399</name>
</gene>
<feature type="compositionally biased region" description="Basic and acidic residues" evidence="1">
    <location>
        <begin position="110"/>
        <end position="119"/>
    </location>
</feature>
<evidence type="ECO:0000256" key="1">
    <source>
        <dbReference type="SAM" id="MobiDB-lite"/>
    </source>
</evidence>
<feature type="region of interest" description="Disordered" evidence="1">
    <location>
        <begin position="109"/>
        <end position="282"/>
    </location>
</feature>
<keyword evidence="3" id="KW-1185">Reference proteome</keyword>
<feature type="compositionally biased region" description="Basic and acidic residues" evidence="1">
    <location>
        <begin position="316"/>
        <end position="326"/>
    </location>
</feature>
<feature type="region of interest" description="Disordered" evidence="1">
    <location>
        <begin position="445"/>
        <end position="500"/>
    </location>
</feature>
<dbReference type="InterPro" id="IPR021582">
    <property type="entry name" value="Aim21"/>
</dbReference>
<feature type="compositionally biased region" description="Basic and acidic residues" evidence="1">
    <location>
        <begin position="255"/>
        <end position="282"/>
    </location>
</feature>
<feature type="compositionally biased region" description="Polar residues" evidence="1">
    <location>
        <begin position="330"/>
        <end position="340"/>
    </location>
</feature>
<feature type="compositionally biased region" description="Polar residues" evidence="1">
    <location>
        <begin position="20"/>
        <end position="35"/>
    </location>
</feature>
<proteinExistence type="predicted"/>
<accession>A0A6A6DH48</accession>
<feature type="compositionally biased region" description="Basic residues" evidence="1">
    <location>
        <begin position="478"/>
        <end position="488"/>
    </location>
</feature>
<feature type="compositionally biased region" description="Basic and acidic residues" evidence="1">
    <location>
        <begin position="369"/>
        <end position="388"/>
    </location>
</feature>